<organism evidence="4 5">
    <name type="scientific">Peronospora matthiolae</name>
    <dbReference type="NCBI Taxonomy" id="2874970"/>
    <lineage>
        <taxon>Eukaryota</taxon>
        <taxon>Sar</taxon>
        <taxon>Stramenopiles</taxon>
        <taxon>Oomycota</taxon>
        <taxon>Peronosporomycetes</taxon>
        <taxon>Peronosporales</taxon>
        <taxon>Peronosporaceae</taxon>
        <taxon>Peronospora</taxon>
    </lineage>
</organism>
<evidence type="ECO:0000313" key="3">
    <source>
        <dbReference type="EMBL" id="CAK7923736.1"/>
    </source>
</evidence>
<sequence length="37" mass="4479">MWKNQLGVDKIWKNQLDVDELWKNQLGAVLTCWTYLQ</sequence>
<evidence type="ECO:0000313" key="4">
    <source>
        <dbReference type="EMBL" id="CAK7923746.1"/>
    </source>
</evidence>
<dbReference type="EMBL" id="CAKLBY020000047">
    <property type="protein sequence ID" value="CAK7918647.1"/>
    <property type="molecule type" value="Genomic_DNA"/>
</dbReference>
<evidence type="ECO:0000313" key="1">
    <source>
        <dbReference type="EMBL" id="CAK7918597.1"/>
    </source>
</evidence>
<reference evidence="4" key="1">
    <citation type="submission" date="2024-01" db="EMBL/GenBank/DDBJ databases">
        <authorList>
            <person name="Webb A."/>
        </authorList>
    </citation>
    <scope>NUCLEOTIDE SEQUENCE</scope>
    <source>
        <strain evidence="4">Pm1</strain>
    </source>
</reference>
<dbReference type="EMBL" id="CAKLBY020000047">
    <property type="protein sequence ID" value="CAK7918597.1"/>
    <property type="molecule type" value="Genomic_DNA"/>
</dbReference>
<name>A0AAV1TMY1_9STRA</name>
<comment type="caution">
    <text evidence="4">The sequence shown here is derived from an EMBL/GenBank/DDBJ whole genome shotgun (WGS) entry which is preliminary data.</text>
</comment>
<evidence type="ECO:0000313" key="5">
    <source>
        <dbReference type="Proteomes" id="UP001162060"/>
    </source>
</evidence>
<protein>
    <submittedName>
        <fullName evidence="4">Uncharacterized protein</fullName>
    </submittedName>
</protein>
<dbReference type="Proteomes" id="UP001162060">
    <property type="component" value="Unassembled WGS sequence"/>
</dbReference>
<gene>
    <name evidence="1" type="ORF">PM001_LOCUS5826</name>
    <name evidence="2" type="ORF">PM001_LOCUS5836</name>
    <name evidence="3" type="ORF">PM001_LOCUS8886</name>
    <name evidence="4" type="ORF">PM001_LOCUS8896</name>
</gene>
<dbReference type="AlphaFoldDB" id="A0AAV1TMY1"/>
<evidence type="ECO:0000313" key="2">
    <source>
        <dbReference type="EMBL" id="CAK7918647.1"/>
    </source>
</evidence>
<proteinExistence type="predicted"/>
<dbReference type="EMBL" id="CAKLBY020000070">
    <property type="protein sequence ID" value="CAK7923736.1"/>
    <property type="molecule type" value="Genomic_DNA"/>
</dbReference>
<dbReference type="EMBL" id="CAKLBY020000070">
    <property type="protein sequence ID" value="CAK7923746.1"/>
    <property type="molecule type" value="Genomic_DNA"/>
</dbReference>
<accession>A0AAV1TMY1</accession>